<keyword evidence="1" id="KW-0812">Transmembrane</keyword>
<evidence type="ECO:0000313" key="2">
    <source>
        <dbReference type="EMBL" id="KIJ12064.1"/>
    </source>
</evidence>
<evidence type="ECO:0000313" key="3">
    <source>
        <dbReference type="Proteomes" id="UP000053647"/>
    </source>
</evidence>
<protein>
    <submittedName>
        <fullName evidence="2">Uncharacterized protein</fullName>
    </submittedName>
</protein>
<sequence length="101" mass="11073">MWSKGDGGLIKLYPDLTYIDHAPNSGELLLISCALGLVGILMYLGTGIAFPLVFAVRLAIATVIGNIFYDMYRHLYRNADRTTVINSTIAGPRWVLAVIES</sequence>
<dbReference type="AlphaFoldDB" id="A0A0C9STG1"/>
<gene>
    <name evidence="2" type="ORF">PAXINDRAFT_36322</name>
</gene>
<feature type="non-terminal residue" evidence="2">
    <location>
        <position position="101"/>
    </location>
</feature>
<keyword evidence="1" id="KW-0472">Membrane</keyword>
<reference evidence="3" key="2">
    <citation type="submission" date="2015-01" db="EMBL/GenBank/DDBJ databases">
        <title>Evolutionary Origins and Diversification of the Mycorrhizal Mutualists.</title>
        <authorList>
            <consortium name="DOE Joint Genome Institute"/>
            <consortium name="Mycorrhizal Genomics Consortium"/>
            <person name="Kohler A."/>
            <person name="Kuo A."/>
            <person name="Nagy L.G."/>
            <person name="Floudas D."/>
            <person name="Copeland A."/>
            <person name="Barry K.W."/>
            <person name="Cichocki N."/>
            <person name="Veneault-Fourrey C."/>
            <person name="LaButti K."/>
            <person name="Lindquist E.A."/>
            <person name="Lipzen A."/>
            <person name="Lundell T."/>
            <person name="Morin E."/>
            <person name="Murat C."/>
            <person name="Riley R."/>
            <person name="Ohm R."/>
            <person name="Sun H."/>
            <person name="Tunlid A."/>
            <person name="Henrissat B."/>
            <person name="Grigoriev I.V."/>
            <person name="Hibbett D.S."/>
            <person name="Martin F."/>
        </authorList>
    </citation>
    <scope>NUCLEOTIDE SEQUENCE [LARGE SCALE GENOMIC DNA]</scope>
    <source>
        <strain evidence="3">ATCC 200175</strain>
    </source>
</reference>
<dbReference type="OrthoDB" id="331544at2759"/>
<organism evidence="2 3">
    <name type="scientific">Paxillus involutus ATCC 200175</name>
    <dbReference type="NCBI Taxonomy" id="664439"/>
    <lineage>
        <taxon>Eukaryota</taxon>
        <taxon>Fungi</taxon>
        <taxon>Dikarya</taxon>
        <taxon>Basidiomycota</taxon>
        <taxon>Agaricomycotina</taxon>
        <taxon>Agaricomycetes</taxon>
        <taxon>Agaricomycetidae</taxon>
        <taxon>Boletales</taxon>
        <taxon>Paxilineae</taxon>
        <taxon>Paxillaceae</taxon>
        <taxon>Paxillus</taxon>
    </lineage>
</organism>
<feature type="transmembrane region" description="Helical" evidence="1">
    <location>
        <begin position="50"/>
        <end position="69"/>
    </location>
</feature>
<name>A0A0C9STG1_PAXIN</name>
<keyword evidence="3" id="KW-1185">Reference proteome</keyword>
<feature type="transmembrane region" description="Helical" evidence="1">
    <location>
        <begin position="28"/>
        <end position="44"/>
    </location>
</feature>
<dbReference type="HOGENOM" id="CLU_2298380_0_0_1"/>
<proteinExistence type="predicted"/>
<reference evidence="2 3" key="1">
    <citation type="submission" date="2014-06" db="EMBL/GenBank/DDBJ databases">
        <authorList>
            <consortium name="DOE Joint Genome Institute"/>
            <person name="Kuo A."/>
            <person name="Kohler A."/>
            <person name="Nagy L.G."/>
            <person name="Floudas D."/>
            <person name="Copeland A."/>
            <person name="Barry K.W."/>
            <person name="Cichocki N."/>
            <person name="Veneault-Fourrey C."/>
            <person name="LaButti K."/>
            <person name="Lindquist E.A."/>
            <person name="Lipzen A."/>
            <person name="Lundell T."/>
            <person name="Morin E."/>
            <person name="Murat C."/>
            <person name="Sun H."/>
            <person name="Tunlid A."/>
            <person name="Henrissat B."/>
            <person name="Grigoriev I.V."/>
            <person name="Hibbett D.S."/>
            <person name="Martin F."/>
            <person name="Nordberg H.P."/>
            <person name="Cantor M.N."/>
            <person name="Hua S.X."/>
        </authorList>
    </citation>
    <scope>NUCLEOTIDE SEQUENCE [LARGE SCALE GENOMIC DNA]</scope>
    <source>
        <strain evidence="2 3">ATCC 200175</strain>
    </source>
</reference>
<evidence type="ECO:0000256" key="1">
    <source>
        <dbReference type="SAM" id="Phobius"/>
    </source>
</evidence>
<accession>A0A0C9STG1</accession>
<dbReference type="EMBL" id="KN819369">
    <property type="protein sequence ID" value="KIJ12064.1"/>
    <property type="molecule type" value="Genomic_DNA"/>
</dbReference>
<keyword evidence="1" id="KW-1133">Transmembrane helix</keyword>
<dbReference type="Proteomes" id="UP000053647">
    <property type="component" value="Unassembled WGS sequence"/>
</dbReference>